<evidence type="ECO:0000256" key="2">
    <source>
        <dbReference type="SAM" id="Phobius"/>
    </source>
</evidence>
<keyword evidence="2" id="KW-0472">Membrane</keyword>
<feature type="region of interest" description="Disordered" evidence="1">
    <location>
        <begin position="234"/>
        <end position="258"/>
    </location>
</feature>
<feature type="region of interest" description="Disordered" evidence="1">
    <location>
        <begin position="272"/>
        <end position="318"/>
    </location>
</feature>
<feature type="region of interest" description="Disordered" evidence="1">
    <location>
        <begin position="360"/>
        <end position="390"/>
    </location>
</feature>
<evidence type="ECO:0000313" key="4">
    <source>
        <dbReference type="RefSeq" id="XP_041631148.1"/>
    </source>
</evidence>
<keyword evidence="3" id="KW-1185">Reference proteome</keyword>
<name>A0ABM3C5F4_DROKI</name>
<feature type="transmembrane region" description="Helical" evidence="2">
    <location>
        <begin position="29"/>
        <end position="49"/>
    </location>
</feature>
<evidence type="ECO:0000313" key="3">
    <source>
        <dbReference type="Proteomes" id="UP001652661"/>
    </source>
</evidence>
<reference evidence="4" key="1">
    <citation type="submission" date="2025-08" db="UniProtKB">
        <authorList>
            <consortium name="RefSeq"/>
        </authorList>
    </citation>
    <scope>IDENTIFICATION</scope>
    <source>
        <strain evidence="4">14028-0561.14</strain>
        <tissue evidence="4">Whole fly</tissue>
    </source>
</reference>
<gene>
    <name evidence="4" type="primary">LOC108084414</name>
</gene>
<keyword evidence="2" id="KW-0812">Transmembrane</keyword>
<accession>A0ABM3C5F4</accession>
<feature type="compositionally biased region" description="Basic residues" evidence="1">
    <location>
        <begin position="287"/>
        <end position="302"/>
    </location>
</feature>
<feature type="compositionally biased region" description="Basic and acidic residues" evidence="1">
    <location>
        <begin position="378"/>
        <end position="390"/>
    </location>
</feature>
<feature type="compositionally biased region" description="Basic and acidic residues" evidence="1">
    <location>
        <begin position="304"/>
        <end position="318"/>
    </location>
</feature>
<protein>
    <submittedName>
        <fullName evidence="4">Uncharacterized protein</fullName>
    </submittedName>
</protein>
<sequence length="439" mass="49391">MPSHKTVSPGAPTYLLIMIKPAKIRTSSLCGYTVALLLVWLAVVIQLQLVSADPSNASTTTASPSTVATTRLPATRRVNPLTESKLEKNCKALCEHCGCLGFYCGEECLCECNDENSDTECIRTMQTNAKTLNMPFEIVIQGPSSNRFVRNAQQFEQKRELVARSASPSGKAPRNRRSNITIYKPASQKVSGQFAGNALETVSKVSEVDLTRRHKRSVDHLEWFNDFAGSLVRPSPLGTRAQKSKPSGFKRQAVQEEPAPLLSREPWFLEHSAPRLTRPAPLNKAQAFRKTKKSPSSRRFPKNKAADKEKLRREPEREIRPLRDALQVVERIPRVLQETVSHLSSDPRSGDVFSLNIRNEALPQAKNREEDEEEEQDQEHRRPSAKFRDVRRNEIVPEAVTLAAPMTPAPAILPAQRVGLLPWLRQRRLMRLQQARANF</sequence>
<keyword evidence="2" id="KW-1133">Transmembrane helix</keyword>
<evidence type="ECO:0000256" key="1">
    <source>
        <dbReference type="SAM" id="MobiDB-lite"/>
    </source>
</evidence>
<proteinExistence type="predicted"/>
<organism evidence="3 4">
    <name type="scientific">Drosophila kikkawai</name>
    <name type="common">Fruit fly</name>
    <dbReference type="NCBI Taxonomy" id="30033"/>
    <lineage>
        <taxon>Eukaryota</taxon>
        <taxon>Metazoa</taxon>
        <taxon>Ecdysozoa</taxon>
        <taxon>Arthropoda</taxon>
        <taxon>Hexapoda</taxon>
        <taxon>Insecta</taxon>
        <taxon>Pterygota</taxon>
        <taxon>Neoptera</taxon>
        <taxon>Endopterygota</taxon>
        <taxon>Diptera</taxon>
        <taxon>Brachycera</taxon>
        <taxon>Muscomorpha</taxon>
        <taxon>Ephydroidea</taxon>
        <taxon>Drosophilidae</taxon>
        <taxon>Drosophila</taxon>
        <taxon>Sophophora</taxon>
    </lineage>
</organism>
<dbReference type="GeneID" id="108084414"/>
<dbReference type="RefSeq" id="XP_041631148.1">
    <property type="nucleotide sequence ID" value="XM_041775214.2"/>
</dbReference>
<dbReference type="Proteomes" id="UP001652661">
    <property type="component" value="Chromosome 3L"/>
</dbReference>